<accession>A0A9P7V5P5</accession>
<evidence type="ECO:0000256" key="7">
    <source>
        <dbReference type="ARBA" id="ARBA00022723"/>
    </source>
</evidence>
<comment type="similarity">
    <text evidence="3 14">Belongs to the peptidase M3 family.</text>
</comment>
<dbReference type="EC" id="3.4.24.59" evidence="4"/>
<evidence type="ECO:0000256" key="8">
    <source>
        <dbReference type="ARBA" id="ARBA00022801"/>
    </source>
</evidence>
<protein>
    <recommendedName>
        <fullName evidence="5">Mitochondrial intermediate peptidase</fullName>
        <ecNumber evidence="4">3.4.24.59</ecNumber>
    </recommendedName>
</protein>
<evidence type="ECO:0000256" key="1">
    <source>
        <dbReference type="ARBA" id="ARBA00000436"/>
    </source>
</evidence>
<keyword evidence="10" id="KW-0809">Transit peptide</keyword>
<dbReference type="Gene3D" id="1.10.1370.10">
    <property type="entry name" value="Neurolysin, domain 3"/>
    <property type="match status" value="1"/>
</dbReference>
<evidence type="ECO:0000256" key="12">
    <source>
        <dbReference type="ARBA" id="ARBA00023128"/>
    </source>
</evidence>
<dbReference type="Gene3D" id="3.40.390.10">
    <property type="entry name" value="Collagenase (Catalytic Domain)"/>
    <property type="match status" value="1"/>
</dbReference>
<keyword evidence="6 14" id="KW-0645">Protease</keyword>
<comment type="subcellular location">
    <subcellularLocation>
        <location evidence="2">Mitochondrion matrix</location>
    </subcellularLocation>
</comment>
<reference evidence="16" key="1">
    <citation type="submission" date="2021-03" db="EMBL/GenBank/DDBJ databases">
        <authorList>
            <person name="Palmer J.M."/>
        </authorList>
    </citation>
    <scope>NUCLEOTIDE SEQUENCE</scope>
    <source>
        <strain evidence="16">ARV_011</strain>
    </source>
</reference>
<keyword evidence="9 14" id="KW-0862">Zinc</keyword>
<proteinExistence type="inferred from homology"/>
<comment type="caution">
    <text evidence="16">The sequence shown here is derived from an EMBL/GenBank/DDBJ whole genome shotgun (WGS) entry which is preliminary data.</text>
</comment>
<evidence type="ECO:0000313" key="16">
    <source>
        <dbReference type="EMBL" id="KAG7191857.1"/>
    </source>
</evidence>
<dbReference type="InterPro" id="IPR033851">
    <property type="entry name" value="M3A_MIP"/>
</dbReference>
<evidence type="ECO:0000256" key="5">
    <source>
        <dbReference type="ARBA" id="ARBA00018046"/>
    </source>
</evidence>
<name>A0A9P7V5P5_9ASCO</name>
<dbReference type="PANTHER" id="PTHR11804">
    <property type="entry name" value="PROTEASE M3 THIMET OLIGOPEPTIDASE-RELATED"/>
    <property type="match status" value="1"/>
</dbReference>
<gene>
    <name evidence="16" type="primary">OCT1</name>
    <name evidence="16" type="ORF">KQ657_002646</name>
</gene>
<keyword evidence="7 14" id="KW-0479">Metal-binding</keyword>
<keyword evidence="17" id="KW-1185">Reference proteome</keyword>
<evidence type="ECO:0000259" key="15">
    <source>
        <dbReference type="Pfam" id="PF01432"/>
    </source>
</evidence>
<dbReference type="InterPro" id="IPR045090">
    <property type="entry name" value="Pept_M3A_M3B"/>
</dbReference>
<dbReference type="AlphaFoldDB" id="A0A9P7V5P5"/>
<evidence type="ECO:0000256" key="14">
    <source>
        <dbReference type="RuleBase" id="RU003435"/>
    </source>
</evidence>
<evidence type="ECO:0000256" key="13">
    <source>
        <dbReference type="ARBA" id="ARBA00025208"/>
    </source>
</evidence>
<feature type="domain" description="Peptidase M3A/M3B catalytic" evidence="15">
    <location>
        <begin position="335"/>
        <end position="796"/>
    </location>
</feature>
<dbReference type="OrthoDB" id="17530at2759"/>
<dbReference type="GO" id="GO:0004222">
    <property type="term" value="F:metalloendopeptidase activity"/>
    <property type="evidence" value="ECO:0007669"/>
    <property type="project" value="UniProtKB-EC"/>
</dbReference>
<dbReference type="InterPro" id="IPR024077">
    <property type="entry name" value="Neurolysin/TOP_dom2"/>
</dbReference>
<evidence type="ECO:0000313" key="17">
    <source>
        <dbReference type="Proteomes" id="UP000790833"/>
    </source>
</evidence>
<comment type="catalytic activity">
    <reaction evidence="1">
        <text>Release of an N-terminal octapeptide as second stage of processing of some proteins imported into the mitochondrion.</text>
        <dbReference type="EC" id="3.4.24.59"/>
    </reaction>
</comment>
<dbReference type="Proteomes" id="UP000790833">
    <property type="component" value="Unassembled WGS sequence"/>
</dbReference>
<dbReference type="Pfam" id="PF01432">
    <property type="entry name" value="Peptidase_M3"/>
    <property type="match status" value="1"/>
</dbReference>
<keyword evidence="8 14" id="KW-0378">Hydrolase</keyword>
<dbReference type="GO" id="GO:0005759">
    <property type="term" value="C:mitochondrial matrix"/>
    <property type="evidence" value="ECO:0007669"/>
    <property type="project" value="UniProtKB-SubCell"/>
</dbReference>
<keyword evidence="11 14" id="KW-0482">Metalloprotease</keyword>
<organism evidence="16 17">
    <name type="scientific">Scheffersomyces spartinae</name>
    <dbReference type="NCBI Taxonomy" id="45513"/>
    <lineage>
        <taxon>Eukaryota</taxon>
        <taxon>Fungi</taxon>
        <taxon>Dikarya</taxon>
        <taxon>Ascomycota</taxon>
        <taxon>Saccharomycotina</taxon>
        <taxon>Pichiomycetes</taxon>
        <taxon>Debaryomycetaceae</taxon>
        <taxon>Scheffersomyces</taxon>
    </lineage>
</organism>
<dbReference type="CDD" id="cd06457">
    <property type="entry name" value="M3A_MIP"/>
    <property type="match status" value="1"/>
</dbReference>
<evidence type="ECO:0000256" key="11">
    <source>
        <dbReference type="ARBA" id="ARBA00023049"/>
    </source>
</evidence>
<evidence type="ECO:0000256" key="10">
    <source>
        <dbReference type="ARBA" id="ARBA00022946"/>
    </source>
</evidence>
<dbReference type="EMBL" id="JAHMUF010000022">
    <property type="protein sequence ID" value="KAG7191857.1"/>
    <property type="molecule type" value="Genomic_DNA"/>
</dbReference>
<keyword evidence="12" id="KW-0496">Mitochondrion</keyword>
<dbReference type="SUPFAM" id="SSF55486">
    <property type="entry name" value="Metalloproteases ('zincins'), catalytic domain"/>
    <property type="match status" value="1"/>
</dbReference>
<evidence type="ECO:0000256" key="9">
    <source>
        <dbReference type="ARBA" id="ARBA00022833"/>
    </source>
</evidence>
<dbReference type="InterPro" id="IPR024079">
    <property type="entry name" value="MetalloPept_cat_dom_sf"/>
</dbReference>
<dbReference type="GeneID" id="66116020"/>
<comment type="function">
    <text evidence="13">Cleaves proteins, imported into the mitochondrion, to their mature size. While most mitochondrial precursor proteins are processed to the mature form in one step by mitochondrial processing peptidase (MPP), the sequential cleavage by MIP of an octapeptide after initial processing by MPP is a required step for a subgroup of nuclear-encoded precursor proteins destined for the matrix or the inner membrane.</text>
</comment>
<evidence type="ECO:0000256" key="2">
    <source>
        <dbReference type="ARBA" id="ARBA00004305"/>
    </source>
</evidence>
<dbReference type="RefSeq" id="XP_043047409.1">
    <property type="nucleotide sequence ID" value="XM_043193400.1"/>
</dbReference>
<dbReference type="FunFam" id="3.40.390.10:FF:000055">
    <property type="entry name" value="Related to mitochondrial intermediate peptidase"/>
    <property type="match status" value="1"/>
</dbReference>
<dbReference type="GO" id="GO:0046872">
    <property type="term" value="F:metal ion binding"/>
    <property type="evidence" value="ECO:0007669"/>
    <property type="project" value="UniProtKB-UniRule"/>
</dbReference>
<sequence>MVPVYNTISLTAVPYSVIKNKSMGKLKVTPDNHLLLMIMINTAGGVCRRHFVEYVGVNIQKRHFPRQPWTTAAVRPLRWASSSQTVVIEDTPNDKLLRKVFDDHRFYEKFRGSKDTNSGLFRNSWTTSVRQFPKFADSSLERAHSLVESIVNARTTQQRVQIVKRLDQLSDILCRVIDLCEFVRVVHPTSKYVIMAQETHEKMFEFMNQLNTHVPLYEALRDTLEDPQLTKLMTKEEIKVGEYLKQDFERSGINMDPTTRDNFVSITNEISVLGSQFSEQVRLMAHRECKVPKWAVDEMKNITLKNEIISYQSMFKDTQDHYVIPFHLNVPFKILNECDSREVRKQVWIGLHDTVPEQVAVLEAFLKYRAVLANMLGYRSFADYQLEYKMAKTPENVQTLLKNLQESLHCGVQGELAQLCVDLDIEIRDVKPWDRDYLVYLLEQKQLRANIDKWNNLPSINEYFSVGNVMVGLNKLFTQLYGISLIPVPTCTGETWKENQVRKILVFDIETQQTLGFLYVDFWSSKVLPSHFTIVCSRQLNTDIGSESLEELTKEVQLDGDYQLPVIALVCNFAVYDNSDPTLLSFDQVDTLFHEMGHAMHSMIGRTNLHNLSGTRCATDFVELPSVLMEFFSKDPRVLMMMGRHYKTGEPLSETLLSLHKQKLSVGSLQQCEKFVQSKMAILDQALHNDQVIHHLEDFDPVNVYHNLEQQSKVFPDTYSTWLGKIPHLFSYGAVYYLYLLDLTIAEKIWNQLFAAEPFSRQAGDKYKQSVLVWGGTRDPWECLSDALDTPELSRGDSHAIEIIASK</sequence>
<evidence type="ECO:0000256" key="3">
    <source>
        <dbReference type="ARBA" id="ARBA00006040"/>
    </source>
</evidence>
<evidence type="ECO:0000256" key="6">
    <source>
        <dbReference type="ARBA" id="ARBA00022670"/>
    </source>
</evidence>
<dbReference type="GO" id="GO:0006627">
    <property type="term" value="P:protein processing involved in protein targeting to mitochondrion"/>
    <property type="evidence" value="ECO:0007669"/>
    <property type="project" value="TreeGrafter"/>
</dbReference>
<dbReference type="GO" id="GO:0006518">
    <property type="term" value="P:peptide metabolic process"/>
    <property type="evidence" value="ECO:0007669"/>
    <property type="project" value="TreeGrafter"/>
</dbReference>
<comment type="cofactor">
    <cofactor evidence="14">
        <name>Zn(2+)</name>
        <dbReference type="ChEBI" id="CHEBI:29105"/>
    </cofactor>
    <text evidence="14">Binds 1 zinc ion.</text>
</comment>
<dbReference type="PANTHER" id="PTHR11804:SF79">
    <property type="entry name" value="MITOCHONDRIAL INTERMEDIATE PEPTIDASE"/>
    <property type="match status" value="1"/>
</dbReference>
<evidence type="ECO:0000256" key="4">
    <source>
        <dbReference type="ARBA" id="ARBA00012441"/>
    </source>
</evidence>
<dbReference type="InterPro" id="IPR001567">
    <property type="entry name" value="Pept_M3A_M3B_dom"/>
</dbReference>